<dbReference type="GO" id="GO:0046872">
    <property type="term" value="F:metal ion binding"/>
    <property type="evidence" value="ECO:0007669"/>
    <property type="project" value="UniProtKB-KW"/>
</dbReference>
<reference evidence="12 13" key="1">
    <citation type="submission" date="2019-03" db="EMBL/GenBank/DDBJ databases">
        <title>Draft genome sequences of novel Actinobacteria.</title>
        <authorList>
            <person name="Sahin N."/>
            <person name="Ay H."/>
            <person name="Saygin H."/>
        </authorList>
    </citation>
    <scope>NUCLEOTIDE SEQUENCE [LARGE SCALE GENOMIC DNA]</scope>
    <source>
        <strain evidence="12 13">H3C3</strain>
    </source>
</reference>
<dbReference type="InterPro" id="IPR012348">
    <property type="entry name" value="RNR-like"/>
</dbReference>
<evidence type="ECO:0000256" key="3">
    <source>
        <dbReference type="ARBA" id="ARBA00011738"/>
    </source>
</evidence>
<feature type="binding site" evidence="11">
    <location>
        <position position="107"/>
    </location>
    <ligand>
        <name>Fe cation</name>
        <dbReference type="ChEBI" id="CHEBI:24875"/>
        <label>2</label>
    </ligand>
</feature>
<keyword evidence="13" id="KW-1185">Reference proteome</keyword>
<dbReference type="Proteomes" id="UP000294513">
    <property type="component" value="Unassembled WGS sequence"/>
</dbReference>
<evidence type="ECO:0000256" key="9">
    <source>
        <dbReference type="ARBA" id="ARBA00023098"/>
    </source>
</evidence>
<comment type="subunit">
    <text evidence="3">Homodimer.</text>
</comment>
<accession>A0A4R5CDL7</accession>
<dbReference type="Pfam" id="PF03405">
    <property type="entry name" value="FA_desaturase_2"/>
    <property type="match status" value="1"/>
</dbReference>
<gene>
    <name evidence="12" type="ORF">E1298_00275</name>
</gene>
<feature type="binding site" evidence="11">
    <location>
        <position position="76"/>
    </location>
    <ligand>
        <name>Fe cation</name>
        <dbReference type="ChEBI" id="CHEBI:24875"/>
        <label>1</label>
    </ligand>
</feature>
<dbReference type="GO" id="GO:0006633">
    <property type="term" value="P:fatty acid biosynthetic process"/>
    <property type="evidence" value="ECO:0007669"/>
    <property type="project" value="UniProtKB-KW"/>
</dbReference>
<feature type="binding site" evidence="11">
    <location>
        <position position="110"/>
    </location>
    <ligand>
        <name>Fe cation</name>
        <dbReference type="ChEBI" id="CHEBI:24875"/>
        <label>1</label>
    </ligand>
</feature>
<evidence type="ECO:0000313" key="12">
    <source>
        <dbReference type="EMBL" id="TDD98138.1"/>
    </source>
</evidence>
<dbReference type="EMBL" id="SMKU01000001">
    <property type="protein sequence ID" value="TDD98138.1"/>
    <property type="molecule type" value="Genomic_DNA"/>
</dbReference>
<name>A0A4R5CDL7_9ACTN</name>
<evidence type="ECO:0000256" key="4">
    <source>
        <dbReference type="ARBA" id="ARBA00022516"/>
    </source>
</evidence>
<evidence type="ECO:0000256" key="8">
    <source>
        <dbReference type="ARBA" id="ARBA00023004"/>
    </source>
</evidence>
<evidence type="ECO:0000256" key="7">
    <source>
        <dbReference type="ARBA" id="ARBA00023002"/>
    </source>
</evidence>
<comment type="caution">
    <text evidence="12">The sequence shown here is derived from an EMBL/GenBank/DDBJ whole genome shotgun (WGS) entry which is preliminary data.</text>
</comment>
<comment type="similarity">
    <text evidence="2">Belongs to the fatty acid desaturase type 2 family.</text>
</comment>
<evidence type="ECO:0000313" key="13">
    <source>
        <dbReference type="Proteomes" id="UP000294513"/>
    </source>
</evidence>
<evidence type="ECO:0000256" key="5">
    <source>
        <dbReference type="ARBA" id="ARBA00022723"/>
    </source>
</evidence>
<dbReference type="Gene3D" id="1.10.620.20">
    <property type="entry name" value="Ribonucleotide Reductase, subunit A"/>
    <property type="match status" value="1"/>
</dbReference>
<evidence type="ECO:0000256" key="6">
    <source>
        <dbReference type="ARBA" id="ARBA00022832"/>
    </source>
</evidence>
<dbReference type="PANTHER" id="PTHR31155:SF9">
    <property type="entry name" value="STEAROYL-[ACYL-CARRIER-PROTEIN] 9-DESATURASE 7, CHLOROPLASTIC"/>
    <property type="match status" value="1"/>
</dbReference>
<dbReference type="RefSeq" id="WP_131888659.1">
    <property type="nucleotide sequence ID" value="NZ_SMKU01000001.1"/>
</dbReference>
<keyword evidence="4" id="KW-0444">Lipid biosynthesis</keyword>
<evidence type="ECO:0000256" key="2">
    <source>
        <dbReference type="ARBA" id="ARBA00008749"/>
    </source>
</evidence>
<comment type="cofactor">
    <cofactor evidence="1">
        <name>Fe(2+)</name>
        <dbReference type="ChEBI" id="CHEBI:29033"/>
    </cofactor>
</comment>
<keyword evidence="9" id="KW-0443">Lipid metabolism</keyword>
<feature type="binding site" evidence="11">
    <location>
        <position position="159"/>
    </location>
    <ligand>
        <name>Fe cation</name>
        <dbReference type="ChEBI" id="CHEBI:24875"/>
        <label>2</label>
    </ligand>
</feature>
<dbReference type="SUPFAM" id="SSF47240">
    <property type="entry name" value="Ferritin-like"/>
    <property type="match status" value="1"/>
</dbReference>
<dbReference type="OrthoDB" id="9772881at2"/>
<dbReference type="GO" id="GO:0005829">
    <property type="term" value="C:cytosol"/>
    <property type="evidence" value="ECO:0007669"/>
    <property type="project" value="TreeGrafter"/>
</dbReference>
<evidence type="ECO:0000256" key="11">
    <source>
        <dbReference type="PIRSR" id="PIRSR000346-1"/>
    </source>
</evidence>
<feature type="binding site" evidence="11">
    <location>
        <position position="189"/>
    </location>
    <ligand>
        <name>Fe cation</name>
        <dbReference type="ChEBI" id="CHEBI:24875"/>
        <label>2</label>
    </ligand>
</feature>
<keyword evidence="8 11" id="KW-0408">Iron</keyword>
<evidence type="ECO:0000256" key="1">
    <source>
        <dbReference type="ARBA" id="ARBA00001954"/>
    </source>
</evidence>
<evidence type="ECO:0000256" key="10">
    <source>
        <dbReference type="ARBA" id="ARBA00023160"/>
    </source>
</evidence>
<keyword evidence="5 11" id="KW-0479">Metal-binding</keyword>
<dbReference type="InterPro" id="IPR009078">
    <property type="entry name" value="Ferritin-like_SF"/>
</dbReference>
<feature type="binding site" evidence="11">
    <location>
        <position position="192"/>
    </location>
    <ligand>
        <name>Fe cation</name>
        <dbReference type="ChEBI" id="CHEBI:24875"/>
        <label>2</label>
    </ligand>
</feature>
<dbReference type="AlphaFoldDB" id="A0A4R5CDL7"/>
<keyword evidence="7" id="KW-0560">Oxidoreductase</keyword>
<feature type="binding site" evidence="11">
    <location>
        <position position="189"/>
    </location>
    <ligand>
        <name>Fe cation</name>
        <dbReference type="ChEBI" id="CHEBI:24875"/>
        <label>1</label>
    </ligand>
</feature>
<comment type="cofactor">
    <cofactor evidence="11">
        <name>Fe cation</name>
        <dbReference type="ChEBI" id="CHEBI:24875"/>
    </cofactor>
    <text evidence="11">Binds 2 iron ions per subunit.</text>
</comment>
<keyword evidence="6" id="KW-0276">Fatty acid metabolism</keyword>
<keyword evidence="10" id="KW-0275">Fatty acid biosynthesis</keyword>
<organism evidence="12 13">
    <name type="scientific">Actinomadura rubrisoli</name>
    <dbReference type="NCBI Taxonomy" id="2530368"/>
    <lineage>
        <taxon>Bacteria</taxon>
        <taxon>Bacillati</taxon>
        <taxon>Actinomycetota</taxon>
        <taxon>Actinomycetes</taxon>
        <taxon>Streptosporangiales</taxon>
        <taxon>Thermomonosporaceae</taxon>
        <taxon>Actinomadura</taxon>
    </lineage>
</organism>
<sequence>MPAFDDHAMLTELLPVVEKELDRHYAAAEEWFPHQYVPWSEGRNYDGPFGGSPWAQEQSPLPPVVRTSLLVNLLTEDNLPSYHRELSARLGRDSAWGAWLHRWTAEEARHSVVIQDYLIVTRALDPVALERARMRAVSTGFASEAQGVLGALCYTTLQELATRIAHRNTGRLSGDPRCDRILARVARDENLHMVFYRNLLRAAFELAPDTAMRRLYETVRGFRMPGTAIGGFQRKALDIAEAGIYDLRIHLDEIVLPTLRRLGALECGDLGPEGRADQERLCELLERMDGFARRFEERRAGRNAALPAKARQR</sequence>
<protein>
    <submittedName>
        <fullName evidence="12">Acyl-ACP desaturase</fullName>
    </submittedName>
</protein>
<dbReference type="PIRSF" id="PIRSF000346">
    <property type="entry name" value="Dlt9_acylACP_des"/>
    <property type="match status" value="1"/>
</dbReference>
<dbReference type="GO" id="GO:0045300">
    <property type="term" value="F:stearoyl-[ACP] desaturase activity"/>
    <property type="evidence" value="ECO:0007669"/>
    <property type="project" value="InterPro"/>
</dbReference>
<dbReference type="InterPro" id="IPR005067">
    <property type="entry name" value="Fatty_acid_desaturase-2"/>
</dbReference>
<feature type="binding site" evidence="11">
    <location>
        <position position="107"/>
    </location>
    <ligand>
        <name>Fe cation</name>
        <dbReference type="ChEBI" id="CHEBI:24875"/>
        <label>1</label>
    </ligand>
</feature>
<proteinExistence type="inferred from homology"/>
<dbReference type="PANTHER" id="PTHR31155">
    <property type="entry name" value="ACYL- ACYL-CARRIER-PROTEIN DESATURASE-RELATED"/>
    <property type="match status" value="1"/>
</dbReference>